<organism evidence="2 3">
    <name type="scientific">Streptomyces sanyensis</name>
    <dbReference type="NCBI Taxonomy" id="568869"/>
    <lineage>
        <taxon>Bacteria</taxon>
        <taxon>Bacillati</taxon>
        <taxon>Actinomycetota</taxon>
        <taxon>Actinomycetes</taxon>
        <taxon>Kitasatosporales</taxon>
        <taxon>Streptomycetaceae</taxon>
        <taxon>Streptomyces</taxon>
    </lineage>
</organism>
<evidence type="ECO:0000259" key="1">
    <source>
        <dbReference type="Pfam" id="PF01593"/>
    </source>
</evidence>
<dbReference type="Pfam" id="PF01593">
    <property type="entry name" value="Amino_oxidase"/>
    <property type="match status" value="1"/>
</dbReference>
<comment type="caution">
    <text evidence="2">The sequence shown here is derived from an EMBL/GenBank/DDBJ whole genome shotgun (WGS) entry which is preliminary data.</text>
</comment>
<dbReference type="PRINTS" id="PR00419">
    <property type="entry name" value="ADXRDTASE"/>
</dbReference>
<reference evidence="3" key="1">
    <citation type="journal article" date="2019" name="Int. J. Syst. Evol. Microbiol.">
        <title>The Global Catalogue of Microorganisms (GCM) 10K type strain sequencing project: providing services to taxonomists for standard genome sequencing and annotation.</title>
        <authorList>
            <consortium name="The Broad Institute Genomics Platform"/>
            <consortium name="The Broad Institute Genome Sequencing Center for Infectious Disease"/>
            <person name="Wu L."/>
            <person name="Ma J."/>
        </authorList>
    </citation>
    <scope>NUCLEOTIDE SEQUENCE [LARGE SCALE GENOMIC DNA]</scope>
    <source>
        <strain evidence="3">JCM 18324</strain>
    </source>
</reference>
<dbReference type="SUPFAM" id="SSF51905">
    <property type="entry name" value="FAD/NAD(P)-binding domain"/>
    <property type="match status" value="1"/>
</dbReference>
<dbReference type="Gene3D" id="3.50.50.60">
    <property type="entry name" value="FAD/NAD(P)-binding domain"/>
    <property type="match status" value="1"/>
</dbReference>
<name>A0ABP9BKP8_9ACTN</name>
<dbReference type="PANTHER" id="PTHR21197:SF0">
    <property type="entry name" value="UDP-GALACTOPYRANOSE MUTASE"/>
    <property type="match status" value="1"/>
</dbReference>
<keyword evidence="3" id="KW-1185">Reference proteome</keyword>
<gene>
    <name evidence="2" type="ORF">GCM10023329_55380</name>
</gene>
<evidence type="ECO:0000313" key="2">
    <source>
        <dbReference type="EMBL" id="GAA4795636.1"/>
    </source>
</evidence>
<dbReference type="Proteomes" id="UP001501147">
    <property type="component" value="Unassembled WGS sequence"/>
</dbReference>
<accession>A0ABP9BKP8</accession>
<dbReference type="InterPro" id="IPR002937">
    <property type="entry name" value="Amino_oxidase"/>
</dbReference>
<dbReference type="RefSeq" id="WP_345616244.1">
    <property type="nucleotide sequence ID" value="NZ_BAABJV010000026.1"/>
</dbReference>
<evidence type="ECO:0000313" key="3">
    <source>
        <dbReference type="Proteomes" id="UP001501147"/>
    </source>
</evidence>
<sequence length="477" mass="51104">MRIGVVGAGLAGLGAARRALELGSRVEVFEEQETVGGLASSLRAAGLAFDLGPHTLYAREPEVLRDLEDLLGTVLRPVRPTRGIWRDGRLYRFPFHLGDFARVAGPLRAAPPLLAYLAARAGGRVADRIGRADPVDLETWAVRSLGRPLYAFFVLDHVTKNIGLPPSRLPALWGRQRIAVPRLGTGLAQLAGREEEAPASRYPEGGIGRIAAALADRVTQDGGLVRTGARLVSWARAAGHVVLRADTRDGPVVRTVDSVVNTGPVDAFLLGADTGTVPEPVRAAAARLRHRATVFVYTSTRGVPADLPRDLLYFPGKQVFSRAYTPRGYAGGPAGGAPAGHCFEIHCDPGDELWDAPDGELGARVLRDAARLPFLGARARLRVERIVRIRRHYPLSDPGSAELRAVEHHLDRAAPHVVSAGRLGSHRYVNMDSALRMGALAAEVAHGRRPPGEIRRVADDPAFVEGGGRGRCGGRGR</sequence>
<dbReference type="InterPro" id="IPR036188">
    <property type="entry name" value="FAD/NAD-bd_sf"/>
</dbReference>
<dbReference type="PANTHER" id="PTHR21197">
    <property type="entry name" value="UDP-GALACTOPYRANOSE MUTASE"/>
    <property type="match status" value="1"/>
</dbReference>
<feature type="domain" description="Amine oxidase" evidence="1">
    <location>
        <begin position="10"/>
        <end position="444"/>
    </location>
</feature>
<protein>
    <recommendedName>
        <fullName evidence="1">Amine oxidase domain-containing protein</fullName>
    </recommendedName>
</protein>
<dbReference type="EMBL" id="BAABJV010000026">
    <property type="protein sequence ID" value="GAA4795636.1"/>
    <property type="molecule type" value="Genomic_DNA"/>
</dbReference>
<proteinExistence type="predicted"/>